<dbReference type="RefSeq" id="WP_109581150.1">
    <property type="nucleotide sequence ID" value="NZ_QGGT01000001.1"/>
</dbReference>
<dbReference type="NCBIfam" id="NF006617">
    <property type="entry name" value="PRK09184.1"/>
    <property type="match status" value="1"/>
</dbReference>
<keyword evidence="3" id="KW-1185">Reference proteome</keyword>
<dbReference type="InterPro" id="IPR036736">
    <property type="entry name" value="ACP-like_sf"/>
</dbReference>
<dbReference type="AlphaFoldDB" id="A0A316F1M4"/>
<dbReference type="SUPFAM" id="SSF47336">
    <property type="entry name" value="ACP-like"/>
    <property type="match status" value="1"/>
</dbReference>
<evidence type="ECO:0000313" key="2">
    <source>
        <dbReference type="EMBL" id="PWK37423.1"/>
    </source>
</evidence>
<dbReference type="EMBL" id="QGGT01000001">
    <property type="protein sequence ID" value="PWK37423.1"/>
    <property type="molecule type" value="Genomic_DNA"/>
</dbReference>
<name>A0A316F1M4_9BURK</name>
<dbReference type="InterPro" id="IPR009081">
    <property type="entry name" value="PP-bd_ACP"/>
</dbReference>
<feature type="domain" description="Carrier" evidence="1">
    <location>
        <begin position="2"/>
        <end position="84"/>
    </location>
</feature>
<reference evidence="2 3" key="1">
    <citation type="submission" date="2018-05" db="EMBL/GenBank/DDBJ databases">
        <title>Genomic Encyclopedia of Type Strains, Phase IV (KMG-V): Genome sequencing to study the core and pangenomes of soil and plant-associated prokaryotes.</title>
        <authorList>
            <person name="Whitman W."/>
        </authorList>
    </citation>
    <scope>NUCLEOTIDE SEQUENCE [LARGE SCALE GENOMIC DNA]</scope>
    <source>
        <strain evidence="2 3">SLV-132</strain>
    </source>
</reference>
<comment type="caution">
    <text evidence="2">The sequence shown here is derived from an EMBL/GenBank/DDBJ whole genome shotgun (WGS) entry which is preliminary data.</text>
</comment>
<evidence type="ECO:0000259" key="1">
    <source>
        <dbReference type="PROSITE" id="PS50075"/>
    </source>
</evidence>
<proteinExistence type="predicted"/>
<dbReference type="PROSITE" id="PS50075">
    <property type="entry name" value="CARRIER"/>
    <property type="match status" value="1"/>
</dbReference>
<dbReference type="Pfam" id="PF00550">
    <property type="entry name" value="PP-binding"/>
    <property type="match status" value="1"/>
</dbReference>
<sequence length="101" mass="10743">MEALEQEIKELIVTSLALEEVAPTDIDTHAPLFIEGLGLDSIDALELGLALQKRFGVTMSGDKDEVRARFASVAALAAFVAAHLGAKHEADRNEPSESQAA</sequence>
<protein>
    <submittedName>
        <fullName evidence="2">Acyl carrier protein</fullName>
    </submittedName>
</protein>
<gene>
    <name evidence="2" type="ORF">C7419_1011305</name>
</gene>
<dbReference type="Proteomes" id="UP000245754">
    <property type="component" value="Unassembled WGS sequence"/>
</dbReference>
<dbReference type="Gene3D" id="1.10.1200.10">
    <property type="entry name" value="ACP-like"/>
    <property type="match status" value="1"/>
</dbReference>
<evidence type="ECO:0000313" key="3">
    <source>
        <dbReference type="Proteomes" id="UP000245754"/>
    </source>
</evidence>
<accession>A0A316F1M4</accession>
<organism evidence="2 3">
    <name type="scientific">Cupriavidus plantarum</name>
    <dbReference type="NCBI Taxonomy" id="942865"/>
    <lineage>
        <taxon>Bacteria</taxon>
        <taxon>Pseudomonadati</taxon>
        <taxon>Pseudomonadota</taxon>
        <taxon>Betaproteobacteria</taxon>
        <taxon>Burkholderiales</taxon>
        <taxon>Burkholderiaceae</taxon>
        <taxon>Cupriavidus</taxon>
    </lineage>
</organism>